<sequence length="370" mass="42860">GGVGDAFNKNSSPQQLGRVLQPFAVDECSLGRRSAHQNSKEVEGLCLRYKSVERLPVESVRVHSANMRFESSSIVRRMCGVRDDIPERPFRRHARIHGEGRFPPRRHGEDGSISMVQIVVFGEGLQFGFAKLCSRWNPFARWWQPEFLKNVSDEGFKQFCEILTNQNLTKAEIREQLEQWAKNQGSDVYDEFKKFVEEKKQKRDNIERNMEELIIDATKFIEDVKNIMNDMSLTRNEEREKLFDLAKQTNGSVLVLAAMIRMEAGFPKRGHHGRPCRWCRPMLPPMPLPNPHFRLHGSRHFGSGMPGREPGFPEDGFRPNVPYGRNWPFSENRFPFGKDLRWGMNVESTGVGDDEIWSENDFQDDIFDNE</sequence>
<evidence type="ECO:0000259" key="2">
    <source>
        <dbReference type="Pfam" id="PF02520"/>
    </source>
</evidence>
<dbReference type="PANTHER" id="PTHR21593">
    <property type="entry name" value="PRION-LIKE- Q/N-RICH -DOMAIN-BEARING PROTEIN PROTEIN"/>
    <property type="match status" value="1"/>
</dbReference>
<reference evidence="3 4" key="1">
    <citation type="submission" date="2014-11" db="EMBL/GenBank/DDBJ databases">
        <title>Genetic blueprint of the zoonotic pathogen Toxocara canis.</title>
        <authorList>
            <person name="Zhu X.-Q."/>
            <person name="Korhonen P.K."/>
            <person name="Cai H."/>
            <person name="Young N.D."/>
            <person name="Nejsum P."/>
            <person name="von Samson-Himmelstjerna G."/>
            <person name="Boag P.R."/>
            <person name="Tan P."/>
            <person name="Li Q."/>
            <person name="Min J."/>
            <person name="Yang Y."/>
            <person name="Wang X."/>
            <person name="Fang X."/>
            <person name="Hall R.S."/>
            <person name="Hofmann A."/>
            <person name="Sternberg P.W."/>
            <person name="Jex A.R."/>
            <person name="Gasser R.B."/>
        </authorList>
    </citation>
    <scope>NUCLEOTIDE SEQUENCE [LARGE SCALE GENOMIC DNA]</scope>
    <source>
        <strain evidence="3">PN_DK_2014</strain>
    </source>
</reference>
<dbReference type="PANTHER" id="PTHR21593:SF36">
    <property type="entry name" value="DUF148 DOMAIN-CONTAINING PROTEIN-RELATED"/>
    <property type="match status" value="1"/>
</dbReference>
<accession>A0A0B2V864</accession>
<dbReference type="AlphaFoldDB" id="A0A0B2V864"/>
<proteinExistence type="predicted"/>
<dbReference type="EMBL" id="JPKZ01002255">
    <property type="protein sequence ID" value="KHN77699.1"/>
    <property type="molecule type" value="Genomic_DNA"/>
</dbReference>
<feature type="domain" description="SXP/RAL-2 family protein Ani s 5-like cation-binding" evidence="2">
    <location>
        <begin position="157"/>
        <end position="258"/>
    </location>
</feature>
<dbReference type="STRING" id="6265.A0A0B2V864"/>
<organism evidence="3 4">
    <name type="scientific">Toxocara canis</name>
    <name type="common">Canine roundworm</name>
    <dbReference type="NCBI Taxonomy" id="6265"/>
    <lineage>
        <taxon>Eukaryota</taxon>
        <taxon>Metazoa</taxon>
        <taxon>Ecdysozoa</taxon>
        <taxon>Nematoda</taxon>
        <taxon>Chromadorea</taxon>
        <taxon>Rhabditida</taxon>
        <taxon>Spirurina</taxon>
        <taxon>Ascaridomorpha</taxon>
        <taxon>Ascaridoidea</taxon>
        <taxon>Toxocaridae</taxon>
        <taxon>Toxocara</taxon>
    </lineage>
</organism>
<keyword evidence="1" id="KW-0175">Coiled coil</keyword>
<dbReference type="Pfam" id="PF02520">
    <property type="entry name" value="ANIS5_cation-bd"/>
    <property type="match status" value="1"/>
</dbReference>
<evidence type="ECO:0000256" key="1">
    <source>
        <dbReference type="SAM" id="Coils"/>
    </source>
</evidence>
<dbReference type="InterPro" id="IPR052823">
    <property type="entry name" value="SXP/RAL-2_related"/>
</dbReference>
<dbReference type="InterPro" id="IPR003677">
    <property type="entry name" value="ANIS5_cation-bd"/>
</dbReference>
<protein>
    <recommendedName>
        <fullName evidence="2">SXP/RAL-2 family protein Ani s 5-like cation-binding domain-containing protein</fullName>
    </recommendedName>
</protein>
<feature type="coiled-coil region" evidence="1">
    <location>
        <begin position="163"/>
        <end position="216"/>
    </location>
</feature>
<name>A0A0B2V864_TOXCA</name>
<feature type="non-terminal residue" evidence="3">
    <location>
        <position position="1"/>
    </location>
</feature>
<evidence type="ECO:0000313" key="3">
    <source>
        <dbReference type="EMBL" id="KHN77699.1"/>
    </source>
</evidence>
<dbReference type="Proteomes" id="UP000031036">
    <property type="component" value="Unassembled WGS sequence"/>
</dbReference>
<keyword evidence="4" id="KW-1185">Reference proteome</keyword>
<comment type="caution">
    <text evidence="3">The sequence shown here is derived from an EMBL/GenBank/DDBJ whole genome shotgun (WGS) entry which is preliminary data.</text>
</comment>
<evidence type="ECO:0000313" key="4">
    <source>
        <dbReference type="Proteomes" id="UP000031036"/>
    </source>
</evidence>
<gene>
    <name evidence="3" type="ORF">Tcan_04377</name>
</gene>